<dbReference type="InterPro" id="IPR000010">
    <property type="entry name" value="Cystatin_dom"/>
</dbReference>
<dbReference type="RefSeq" id="WP_169659796.1">
    <property type="nucleotide sequence ID" value="NZ_JABANE010000105.1"/>
</dbReference>
<dbReference type="EMBL" id="JABANE010000105">
    <property type="protein sequence ID" value="NME71582.1"/>
    <property type="molecule type" value="Genomic_DNA"/>
</dbReference>
<evidence type="ECO:0000313" key="3">
    <source>
        <dbReference type="Proteomes" id="UP000576082"/>
    </source>
</evidence>
<protein>
    <submittedName>
        <fullName evidence="2">2-oxoglutarate dehydrogenase</fullName>
    </submittedName>
</protein>
<dbReference type="Proteomes" id="UP000576082">
    <property type="component" value="Unassembled WGS sequence"/>
</dbReference>
<proteinExistence type="predicted"/>
<name>A0A7X9RZC5_9BACT</name>
<keyword evidence="3" id="KW-1185">Reference proteome</keyword>
<dbReference type="CDD" id="cd00042">
    <property type="entry name" value="CY"/>
    <property type="match status" value="1"/>
</dbReference>
<dbReference type="InterPro" id="IPR046350">
    <property type="entry name" value="Cystatin_sf"/>
</dbReference>
<gene>
    <name evidence="2" type="ORF">HHU12_26680</name>
</gene>
<reference evidence="2 3" key="1">
    <citation type="submission" date="2020-04" db="EMBL/GenBank/DDBJ databases">
        <title>Flammeovirga sp. SR4, a novel species isolated from seawater.</title>
        <authorList>
            <person name="Wang X."/>
        </authorList>
    </citation>
    <scope>NUCLEOTIDE SEQUENCE [LARGE SCALE GENOMIC DNA]</scope>
    <source>
        <strain evidence="2 3">ATCC 23126</strain>
    </source>
</reference>
<dbReference type="GO" id="GO:0004869">
    <property type="term" value="F:cysteine-type endopeptidase inhibitor activity"/>
    <property type="evidence" value="ECO:0007669"/>
    <property type="project" value="InterPro"/>
</dbReference>
<organism evidence="2 3">
    <name type="scientific">Flammeovirga aprica JL-4</name>
    <dbReference type="NCBI Taxonomy" id="694437"/>
    <lineage>
        <taxon>Bacteria</taxon>
        <taxon>Pseudomonadati</taxon>
        <taxon>Bacteroidota</taxon>
        <taxon>Cytophagia</taxon>
        <taxon>Cytophagales</taxon>
        <taxon>Flammeovirgaceae</taxon>
        <taxon>Flammeovirga</taxon>
    </lineage>
</organism>
<evidence type="ECO:0000259" key="1">
    <source>
        <dbReference type="Pfam" id="PF00031"/>
    </source>
</evidence>
<sequence>MNSNILFISILSVFLFASCQNSKKDTSQKQSEQLAGGWAESEITPEVKEAVNFVLAEMNTSSPLKKIESAQLQVVAGINYKVIFSLKDNTVWKAKVYRDLEGNYTISDGPTQKSN</sequence>
<dbReference type="AlphaFoldDB" id="A0A7X9RZC5"/>
<feature type="domain" description="Cystatin" evidence="1">
    <location>
        <begin position="44"/>
        <end position="103"/>
    </location>
</feature>
<comment type="caution">
    <text evidence="2">The sequence shown here is derived from an EMBL/GenBank/DDBJ whole genome shotgun (WGS) entry which is preliminary data.</text>
</comment>
<dbReference type="Pfam" id="PF00031">
    <property type="entry name" value="Cystatin"/>
    <property type="match status" value="1"/>
</dbReference>
<accession>A0A7X9RZC5</accession>
<dbReference type="SUPFAM" id="SSF54403">
    <property type="entry name" value="Cystatin/monellin"/>
    <property type="match status" value="1"/>
</dbReference>
<evidence type="ECO:0000313" key="2">
    <source>
        <dbReference type="EMBL" id="NME71582.1"/>
    </source>
</evidence>
<dbReference type="Gene3D" id="3.10.450.10">
    <property type="match status" value="1"/>
</dbReference>